<dbReference type="RefSeq" id="WP_073609567.1">
    <property type="nucleotide sequence ID" value="NZ_MRCG01000013.1"/>
</dbReference>
<dbReference type="EMBL" id="MRCG01000013">
    <property type="protein sequence ID" value="OKH46340.1"/>
    <property type="molecule type" value="Genomic_DNA"/>
</dbReference>
<proteinExistence type="predicted"/>
<reference evidence="1 2" key="1">
    <citation type="submission" date="2016-11" db="EMBL/GenBank/DDBJ databases">
        <title>Draft Genome Sequences of Nine Cyanobacterial Strains from Diverse Habitats.</title>
        <authorList>
            <person name="Zhu T."/>
            <person name="Hou S."/>
            <person name="Lu X."/>
            <person name="Hess W.R."/>
        </authorList>
    </citation>
    <scope>NUCLEOTIDE SEQUENCE [LARGE SCALE GENOMIC DNA]</scope>
    <source>
        <strain evidence="1 2">NIES-30</strain>
    </source>
</reference>
<evidence type="ECO:0000313" key="1">
    <source>
        <dbReference type="EMBL" id="OKH46340.1"/>
    </source>
</evidence>
<keyword evidence="2" id="KW-1185">Reference proteome</keyword>
<accession>A0A1U7J2J7</accession>
<gene>
    <name evidence="1" type="ORF">NIES30_16665</name>
</gene>
<comment type="caution">
    <text evidence="1">The sequence shown here is derived from an EMBL/GenBank/DDBJ whole genome shotgun (WGS) entry which is preliminary data.</text>
</comment>
<dbReference type="CDD" id="cd22231">
    <property type="entry name" value="RHH_NikR_HicB-like"/>
    <property type="match status" value="1"/>
</dbReference>
<dbReference type="Proteomes" id="UP000185557">
    <property type="component" value="Unassembled WGS sequence"/>
</dbReference>
<protein>
    <submittedName>
        <fullName evidence="1">Uncharacterized protein</fullName>
    </submittedName>
</protein>
<organism evidence="1 2">
    <name type="scientific">Phormidium tenue NIES-30</name>
    <dbReference type="NCBI Taxonomy" id="549789"/>
    <lineage>
        <taxon>Bacteria</taxon>
        <taxon>Bacillati</taxon>
        <taxon>Cyanobacteriota</taxon>
        <taxon>Cyanophyceae</taxon>
        <taxon>Oscillatoriophycideae</taxon>
        <taxon>Oscillatoriales</taxon>
        <taxon>Oscillatoriaceae</taxon>
        <taxon>Phormidium</taxon>
    </lineage>
</organism>
<dbReference type="AlphaFoldDB" id="A0A1U7J2J7"/>
<dbReference type="STRING" id="549789.NIES30_16665"/>
<dbReference type="OrthoDB" id="425055at2"/>
<name>A0A1U7J2J7_9CYAN</name>
<evidence type="ECO:0000313" key="2">
    <source>
        <dbReference type="Proteomes" id="UP000185557"/>
    </source>
</evidence>
<sequence>MPTLTRVSTTDMEVTSIRLERSLKEKLKALAGNRGYQALIRDILWQYVEQGPSECTTQVQPEDICASFGAVAEREQVCALTGNPILANQPMRLGLTTQGRLVPLCVE</sequence>